<evidence type="ECO:0000313" key="2">
    <source>
        <dbReference type="Proteomes" id="UP000033956"/>
    </source>
</evidence>
<dbReference type="STRING" id="92835.RS81_01034"/>
<accession>A0A0M2HEP8</accession>
<dbReference type="SUPFAM" id="SSF51556">
    <property type="entry name" value="Metallo-dependent hydrolases"/>
    <property type="match status" value="1"/>
</dbReference>
<evidence type="ECO:0000313" key="1">
    <source>
        <dbReference type="EMBL" id="KJL42693.1"/>
    </source>
</evidence>
<evidence type="ECO:0008006" key="3">
    <source>
        <dbReference type="Google" id="ProtNLM"/>
    </source>
</evidence>
<dbReference type="PANTHER" id="PTHR43135">
    <property type="entry name" value="ALPHA-D-RIBOSE 1-METHYLPHOSPHONATE 5-TRIPHOSPHATE DIPHOSPHATASE"/>
    <property type="match status" value="1"/>
</dbReference>
<dbReference type="InterPro" id="IPR032466">
    <property type="entry name" value="Metal_Hydrolase"/>
</dbReference>
<dbReference type="RefSeq" id="WP_045274998.1">
    <property type="nucleotide sequence ID" value="NZ_BAAAUP010000003.1"/>
</dbReference>
<comment type="caution">
    <text evidence="1">The sequence shown here is derived from an EMBL/GenBank/DDBJ whole genome shotgun (WGS) entry which is preliminary data.</text>
</comment>
<sequence length="324" mass="32409">MSIDLDALQARLGAHALPARSASTGEAGVSLPPFHDHHVHLHLIDSSGLAAHGIAAVVDLGGDPVALARIDGGGFPRVSFAGAFLTAAGGYPIGRPWAPDRISHVVTDASTHPGVAGGARTAVDAQADAGASVVKLSLNAAAGPIPERAVLEAIVSAAGERRLPVVAHCQGVGMAALALEIGVDVVAHTPFDERLDADAITDAATSGQAWISTLGIHSPSSREMAVANLAAFAAAGGRVLYGTDLGNGDQPVGVNAEELRLLLTAGLDPAAVVAALADPWPAAAAPSGVCTFVPGAVPSDDADLPAWLAGARVVPSEELIHDAR</sequence>
<dbReference type="EMBL" id="JYIZ01000040">
    <property type="protein sequence ID" value="KJL42693.1"/>
    <property type="molecule type" value="Genomic_DNA"/>
</dbReference>
<name>A0A0M2HEP8_9MICO</name>
<dbReference type="PANTHER" id="PTHR43135:SF3">
    <property type="entry name" value="ALPHA-D-RIBOSE 1-METHYLPHOSPHONATE 5-TRIPHOSPHATE DIPHOSPHATASE"/>
    <property type="match status" value="1"/>
</dbReference>
<dbReference type="Gene3D" id="3.20.20.140">
    <property type="entry name" value="Metal-dependent hydrolases"/>
    <property type="match status" value="1"/>
</dbReference>
<dbReference type="OrthoDB" id="3514520at2"/>
<dbReference type="PATRIC" id="fig|92835.4.peg.1057"/>
<protein>
    <recommendedName>
        <fullName evidence="3">Amidohydrolase family protein</fullName>
    </recommendedName>
</protein>
<proteinExistence type="predicted"/>
<keyword evidence="2" id="KW-1185">Reference proteome</keyword>
<dbReference type="AlphaFoldDB" id="A0A0M2HEP8"/>
<dbReference type="Proteomes" id="UP000033956">
    <property type="component" value="Unassembled WGS sequence"/>
</dbReference>
<organism evidence="1 2">
    <name type="scientific">Microbacterium terrae</name>
    <dbReference type="NCBI Taxonomy" id="69369"/>
    <lineage>
        <taxon>Bacteria</taxon>
        <taxon>Bacillati</taxon>
        <taxon>Actinomycetota</taxon>
        <taxon>Actinomycetes</taxon>
        <taxon>Micrococcales</taxon>
        <taxon>Microbacteriaceae</taxon>
        <taxon>Microbacterium</taxon>
    </lineage>
</organism>
<reference evidence="1 2" key="1">
    <citation type="submission" date="2015-02" db="EMBL/GenBank/DDBJ databases">
        <title>Draft genome sequences of ten Microbacterium spp. with emphasis on heavy metal contaminated environments.</title>
        <authorList>
            <person name="Corretto E."/>
        </authorList>
    </citation>
    <scope>NUCLEOTIDE SEQUENCE [LARGE SCALE GENOMIC DNA]</scope>
    <source>
        <strain evidence="1 2">DSM 12510</strain>
    </source>
</reference>
<dbReference type="InterPro" id="IPR051781">
    <property type="entry name" value="Metallo-dep_Hydrolase"/>
</dbReference>
<gene>
    <name evidence="1" type="ORF">RS81_01034</name>
</gene>